<dbReference type="GO" id="GO:0004812">
    <property type="term" value="F:aminoacyl-tRNA ligase activity"/>
    <property type="evidence" value="ECO:0007669"/>
    <property type="project" value="InterPro"/>
</dbReference>
<evidence type="ECO:0000313" key="2">
    <source>
        <dbReference type="EMBL" id="GAI89000.1"/>
    </source>
</evidence>
<organism evidence="2">
    <name type="scientific">marine sediment metagenome</name>
    <dbReference type="NCBI Taxonomy" id="412755"/>
    <lineage>
        <taxon>unclassified sequences</taxon>
        <taxon>metagenomes</taxon>
        <taxon>ecological metagenomes</taxon>
    </lineage>
</organism>
<gene>
    <name evidence="2" type="ORF">S12H4_39858</name>
</gene>
<dbReference type="Pfam" id="PF23493">
    <property type="entry name" value="CysS_C"/>
    <property type="match status" value="1"/>
</dbReference>
<dbReference type="Gene3D" id="1.20.120.1910">
    <property type="entry name" value="Cysteine-tRNA ligase, C-terminal anti-codon recognition domain"/>
    <property type="match status" value="1"/>
</dbReference>
<dbReference type="InterPro" id="IPR009080">
    <property type="entry name" value="tRNAsynth_Ia_anticodon-bd"/>
</dbReference>
<sequence length="66" mass="8018">FDRVFGLGLNKVKEIKIPQKVKELVKQREKYRKNKDWKKSDEIRKQIKKLGYLVEDTEKESKIKKL</sequence>
<dbReference type="InterPro" id="IPR056411">
    <property type="entry name" value="CysS_C"/>
</dbReference>
<comment type="caution">
    <text evidence="2">The sequence shown here is derived from an EMBL/GenBank/DDBJ whole genome shotgun (WGS) entry which is preliminary data.</text>
</comment>
<accession>X1TN79</accession>
<dbReference type="AlphaFoldDB" id="X1TN79"/>
<evidence type="ECO:0000259" key="1">
    <source>
        <dbReference type="Pfam" id="PF23493"/>
    </source>
</evidence>
<feature type="non-terminal residue" evidence="2">
    <location>
        <position position="1"/>
    </location>
</feature>
<name>X1TN79_9ZZZZ</name>
<dbReference type="GO" id="GO:0005524">
    <property type="term" value="F:ATP binding"/>
    <property type="evidence" value="ECO:0007669"/>
    <property type="project" value="InterPro"/>
</dbReference>
<reference evidence="2" key="1">
    <citation type="journal article" date="2014" name="Front. Microbiol.">
        <title>High frequency of phylogenetically diverse reductive dehalogenase-homologous genes in deep subseafloor sedimentary metagenomes.</title>
        <authorList>
            <person name="Kawai M."/>
            <person name="Futagami T."/>
            <person name="Toyoda A."/>
            <person name="Takaki Y."/>
            <person name="Nishi S."/>
            <person name="Hori S."/>
            <person name="Arai W."/>
            <person name="Tsubouchi T."/>
            <person name="Morono Y."/>
            <person name="Uchiyama I."/>
            <person name="Ito T."/>
            <person name="Fujiyama A."/>
            <person name="Inagaki F."/>
            <person name="Takami H."/>
        </authorList>
    </citation>
    <scope>NUCLEOTIDE SEQUENCE</scope>
    <source>
        <strain evidence="2">Expedition CK06-06</strain>
    </source>
</reference>
<dbReference type="GO" id="GO:0006418">
    <property type="term" value="P:tRNA aminoacylation for protein translation"/>
    <property type="evidence" value="ECO:0007669"/>
    <property type="project" value="InterPro"/>
</dbReference>
<dbReference type="EMBL" id="BARW01024135">
    <property type="protein sequence ID" value="GAI89000.1"/>
    <property type="molecule type" value="Genomic_DNA"/>
</dbReference>
<protein>
    <recommendedName>
        <fullName evidence="1">Cysteinyl-tRNA ligase anticodon binding domain-containing protein</fullName>
    </recommendedName>
</protein>
<feature type="domain" description="Cysteinyl-tRNA ligase anticodon binding" evidence="1">
    <location>
        <begin position="17"/>
        <end position="60"/>
    </location>
</feature>
<dbReference type="SUPFAM" id="SSF47323">
    <property type="entry name" value="Anticodon-binding domain of a subclass of class I aminoacyl-tRNA synthetases"/>
    <property type="match status" value="1"/>
</dbReference>
<proteinExistence type="predicted"/>